<evidence type="ECO:0000256" key="1">
    <source>
        <dbReference type="SAM" id="SignalP"/>
    </source>
</evidence>
<name>A0A225UIM1_9STRA</name>
<reference evidence="3" key="1">
    <citation type="submission" date="2017-03" db="EMBL/GenBank/DDBJ databases">
        <title>Phytopthora megakarya and P. palmivora, two closely related causual agents of cacao black pod achieved similar genome size and gene model numbers by different mechanisms.</title>
        <authorList>
            <person name="Ali S."/>
            <person name="Shao J."/>
            <person name="Larry D.J."/>
            <person name="Kronmiller B."/>
            <person name="Shen D."/>
            <person name="Strem M.D."/>
            <person name="Melnick R.L."/>
            <person name="Guiltinan M.J."/>
            <person name="Tyler B.M."/>
            <person name="Meinhardt L.W."/>
            <person name="Bailey B.A."/>
        </authorList>
    </citation>
    <scope>NUCLEOTIDE SEQUENCE [LARGE SCALE GENOMIC DNA]</scope>
    <source>
        <strain evidence="3">zdho120</strain>
    </source>
</reference>
<dbReference type="PANTHER" id="PTHR22538:SF1">
    <property type="entry name" value="VWFD DOMAIN-CONTAINING PROTEIN"/>
    <property type="match status" value="1"/>
</dbReference>
<evidence type="ECO:0000313" key="3">
    <source>
        <dbReference type="Proteomes" id="UP000198211"/>
    </source>
</evidence>
<feature type="chain" id="PRO_5013098753" evidence="1">
    <location>
        <begin position="27"/>
        <end position="232"/>
    </location>
</feature>
<keyword evidence="1" id="KW-0732">Signal</keyword>
<feature type="signal peptide" evidence="1">
    <location>
        <begin position="1"/>
        <end position="26"/>
    </location>
</feature>
<protein>
    <submittedName>
        <fullName evidence="2">Uncharacterized protein</fullName>
    </submittedName>
</protein>
<dbReference type="OrthoDB" id="128554at2759"/>
<accession>A0A225UIM1</accession>
<dbReference type="AlphaFoldDB" id="A0A225UIM1"/>
<dbReference type="PANTHER" id="PTHR22538">
    <property type="entry name" value="CILIA- AND FLAGELLA-ASSOCIATED PROTEIN 74"/>
    <property type="match status" value="1"/>
</dbReference>
<comment type="caution">
    <text evidence="2">The sequence shown here is derived from an EMBL/GenBank/DDBJ whole genome shotgun (WGS) entry which is preliminary data.</text>
</comment>
<organism evidence="2 3">
    <name type="scientific">Phytophthora megakarya</name>
    <dbReference type="NCBI Taxonomy" id="4795"/>
    <lineage>
        <taxon>Eukaryota</taxon>
        <taxon>Sar</taxon>
        <taxon>Stramenopiles</taxon>
        <taxon>Oomycota</taxon>
        <taxon>Peronosporomycetes</taxon>
        <taxon>Peronosporales</taxon>
        <taxon>Peronosporaceae</taxon>
        <taxon>Phytophthora</taxon>
    </lineage>
</organism>
<dbReference type="EMBL" id="NBNE01019060">
    <property type="protein sequence ID" value="OWY91969.1"/>
    <property type="molecule type" value="Genomic_DNA"/>
</dbReference>
<gene>
    <name evidence="2" type="ORF">PHMEG_00039212</name>
</gene>
<sequence>MRVLDVSTIPVLFLFLVARTISHSRSHPNLAQLPSLQLRILFKKERLQIHGHSVFDVYVKPIVSTDNNSVYYDGFATFLQGDLEFVYMIVGGAAYVVKRSLYGNGSISTQTAKCLTSSTPFDSIVEALNKLTVVSSTGDEIGCPSDVLYETSFDGQDFIICDSGDEGFVANSDELVVTVEYLDSPLGNISPPKLSDDDTSCDVVMTETSVTPMAFKLLTGNTATACSTLETC</sequence>
<proteinExistence type="predicted"/>
<evidence type="ECO:0000313" key="2">
    <source>
        <dbReference type="EMBL" id="OWY91969.1"/>
    </source>
</evidence>
<dbReference type="Proteomes" id="UP000198211">
    <property type="component" value="Unassembled WGS sequence"/>
</dbReference>
<keyword evidence="3" id="KW-1185">Reference proteome</keyword>